<dbReference type="InterPro" id="IPR001117">
    <property type="entry name" value="Cu-oxidase_2nd"/>
</dbReference>
<dbReference type="NCBIfam" id="TIGR03389">
    <property type="entry name" value="laccase"/>
    <property type="match status" value="1"/>
</dbReference>
<evidence type="ECO:0000259" key="16">
    <source>
        <dbReference type="Pfam" id="PF07732"/>
    </source>
</evidence>
<keyword evidence="9 13" id="KW-0677">Repeat</keyword>
<sequence length="572" mass="63435">MEGALSNSHFMSQILLYTFAFLVLALPVVQSAGVTRYYNFDVRLQNVTRLCKTKSIPTVNGQFPGPKIIVREDDRIIVRVVNHLNYNVTFHWHGIRQLGSQWADGPSYVTQCPIRSGQSYVYNFTVTGQRGTLWWHAHFSWLRVHLYGPLIILPKEGVAYPFPQPYKEVPIMFGEWFNSDPEAVIKQALQTGAGPNVSDAYTINGLPGPLYNCSAKDTFKLNVRPGRTYLLRLINAALNSELFFSIANHSFTVVETDANYVKPFSTNTLLISPGQTINILLCTHQTTPSSSFLMMASPYTTTAGTFDNTTVAGILKYTAKILPINKPTLPSFNDTGAATNFTTKLRSLASPSYPARVPMTVDRYFFFTVGLGTDPCPKNGTCQGPNGTKFAASINNVSFVRPSIAMLEAQYYHFLKGVFTADFPGVPLIPFNYTGTPPNNTFVSHGTKVVKLKFNTTVELVMQDTSILGAESHPLHLHGHNFFVVGQGFGNFNPYKDPAQFNLIDPNERNTVSVPSGGWVAIRFVLDNPGVWLMHCHLDVHLSWGLAMAWVVEDGPLCNQKLPPPPLDLPKC</sequence>
<dbReference type="FunFam" id="2.60.40.420:FF:000062">
    <property type="entry name" value="Laccase"/>
    <property type="match status" value="1"/>
</dbReference>
<evidence type="ECO:0000256" key="4">
    <source>
        <dbReference type="ARBA" id="ARBA00010609"/>
    </source>
</evidence>
<dbReference type="CDD" id="cd13875">
    <property type="entry name" value="CuRO_2_LCC_plant"/>
    <property type="match status" value="1"/>
</dbReference>
<name>A0A9Q0CMP1_9POAL</name>
<dbReference type="PROSITE" id="PS00079">
    <property type="entry name" value="MULTICOPPER_OXIDASE1"/>
    <property type="match status" value="1"/>
</dbReference>
<dbReference type="InterPro" id="IPR017761">
    <property type="entry name" value="Laccase"/>
</dbReference>
<evidence type="ECO:0000256" key="11">
    <source>
        <dbReference type="ARBA" id="ARBA00023008"/>
    </source>
</evidence>
<evidence type="ECO:0000256" key="9">
    <source>
        <dbReference type="ARBA" id="ARBA00022737"/>
    </source>
</evidence>
<evidence type="ECO:0000256" key="12">
    <source>
        <dbReference type="ARBA" id="ARBA00023185"/>
    </source>
</evidence>
<keyword evidence="6 13" id="KW-0052">Apoplast</keyword>
<reference evidence="17" key="1">
    <citation type="journal article" date="2022" name="Cell">
        <title>Repeat-based holocentromeres influence genome architecture and karyotype evolution.</title>
        <authorList>
            <person name="Hofstatter P.G."/>
            <person name="Thangavel G."/>
            <person name="Lux T."/>
            <person name="Neumann P."/>
            <person name="Vondrak T."/>
            <person name="Novak P."/>
            <person name="Zhang M."/>
            <person name="Costa L."/>
            <person name="Castellani M."/>
            <person name="Scott A."/>
            <person name="Toegelov H."/>
            <person name="Fuchs J."/>
            <person name="Mata-Sucre Y."/>
            <person name="Dias Y."/>
            <person name="Vanzela A.L.L."/>
            <person name="Huettel B."/>
            <person name="Almeida C.C.S."/>
            <person name="Simkova H."/>
            <person name="Souza G."/>
            <person name="Pedrosa-Harand A."/>
            <person name="Macas J."/>
            <person name="Mayer K.F.X."/>
            <person name="Houben A."/>
            <person name="Marques A."/>
        </authorList>
    </citation>
    <scope>NUCLEOTIDE SEQUENCE</scope>
    <source>
        <strain evidence="17">RhyBre1mFocal</strain>
    </source>
</reference>
<evidence type="ECO:0000259" key="15">
    <source>
        <dbReference type="Pfam" id="PF07731"/>
    </source>
</evidence>
<keyword evidence="8 13" id="KW-0479">Metal-binding</keyword>
<dbReference type="InterPro" id="IPR045087">
    <property type="entry name" value="Cu-oxidase_fam"/>
</dbReference>
<evidence type="ECO:0000256" key="5">
    <source>
        <dbReference type="ARBA" id="ARBA00012297"/>
    </source>
</evidence>
<dbReference type="InterPro" id="IPR034285">
    <property type="entry name" value="CuRO_2_LCC"/>
</dbReference>
<evidence type="ECO:0000256" key="8">
    <source>
        <dbReference type="ARBA" id="ARBA00022723"/>
    </source>
</evidence>
<comment type="catalytic activity">
    <reaction evidence="1 13">
        <text>4 hydroquinone + O2 = 4 benzosemiquinone + 2 H2O</text>
        <dbReference type="Rhea" id="RHEA:11276"/>
        <dbReference type="ChEBI" id="CHEBI:15377"/>
        <dbReference type="ChEBI" id="CHEBI:15379"/>
        <dbReference type="ChEBI" id="CHEBI:17594"/>
        <dbReference type="ChEBI" id="CHEBI:17977"/>
        <dbReference type="EC" id="1.10.3.2"/>
    </reaction>
</comment>
<evidence type="ECO:0000313" key="18">
    <source>
        <dbReference type="Proteomes" id="UP001151287"/>
    </source>
</evidence>
<dbReference type="GO" id="GO:0052716">
    <property type="term" value="F:hydroquinone:oxygen oxidoreductase activity"/>
    <property type="evidence" value="ECO:0007669"/>
    <property type="project" value="UniProtKB-EC"/>
</dbReference>
<gene>
    <name evidence="17" type="ORF">LUZ63_004969</name>
</gene>
<feature type="chain" id="PRO_5040543583" description="Laccase" evidence="13">
    <location>
        <begin position="26"/>
        <end position="572"/>
    </location>
</feature>
<proteinExistence type="inferred from homology"/>
<organism evidence="17 18">
    <name type="scientific">Rhynchospora breviuscula</name>
    <dbReference type="NCBI Taxonomy" id="2022672"/>
    <lineage>
        <taxon>Eukaryota</taxon>
        <taxon>Viridiplantae</taxon>
        <taxon>Streptophyta</taxon>
        <taxon>Embryophyta</taxon>
        <taxon>Tracheophyta</taxon>
        <taxon>Spermatophyta</taxon>
        <taxon>Magnoliopsida</taxon>
        <taxon>Liliopsida</taxon>
        <taxon>Poales</taxon>
        <taxon>Cyperaceae</taxon>
        <taxon>Cyperoideae</taxon>
        <taxon>Rhynchosporeae</taxon>
        <taxon>Rhynchospora</taxon>
    </lineage>
</organism>
<dbReference type="InterPro" id="IPR002355">
    <property type="entry name" value="Cu_oxidase_Cu_BS"/>
</dbReference>
<dbReference type="InterPro" id="IPR034289">
    <property type="entry name" value="CuRO_3_LCC"/>
</dbReference>
<dbReference type="CDD" id="cd13897">
    <property type="entry name" value="CuRO_3_LCC_plant"/>
    <property type="match status" value="1"/>
</dbReference>
<protein>
    <recommendedName>
        <fullName evidence="5 13">Laccase</fullName>
        <ecNumber evidence="5 13">1.10.3.2</ecNumber>
    </recommendedName>
    <alternativeName>
        <fullName evidence="13">Benzenediol:oxygen oxidoreductase</fullName>
    </alternativeName>
    <alternativeName>
        <fullName evidence="13">Diphenol oxidase</fullName>
    </alternativeName>
    <alternativeName>
        <fullName evidence="13">Urishiol oxidase</fullName>
    </alternativeName>
</protein>
<dbReference type="AlphaFoldDB" id="A0A9Q0CMP1"/>
<comment type="subcellular location">
    <subcellularLocation>
        <location evidence="3 13">Secreted</location>
        <location evidence="3 13">Extracellular space</location>
        <location evidence="3 13">Apoplast</location>
    </subcellularLocation>
</comment>
<dbReference type="SUPFAM" id="SSF49503">
    <property type="entry name" value="Cupredoxins"/>
    <property type="match status" value="3"/>
</dbReference>
<evidence type="ECO:0000256" key="7">
    <source>
        <dbReference type="ARBA" id="ARBA00022525"/>
    </source>
</evidence>
<dbReference type="GO" id="GO:0005507">
    <property type="term" value="F:copper ion binding"/>
    <property type="evidence" value="ECO:0007669"/>
    <property type="project" value="InterPro"/>
</dbReference>
<dbReference type="PANTHER" id="PTHR11709:SF417">
    <property type="entry name" value="LACCASE-17"/>
    <property type="match status" value="1"/>
</dbReference>
<feature type="domain" description="Plastocyanin-like" evidence="14">
    <location>
        <begin position="168"/>
        <end position="318"/>
    </location>
</feature>
<dbReference type="InterPro" id="IPR008972">
    <property type="entry name" value="Cupredoxin"/>
</dbReference>
<dbReference type="EC" id="1.10.3.2" evidence="5 13"/>
<comment type="similarity">
    <text evidence="4 13">Belongs to the multicopper oxidase family.</text>
</comment>
<dbReference type="Pfam" id="PF00394">
    <property type="entry name" value="Cu-oxidase"/>
    <property type="match status" value="1"/>
</dbReference>
<dbReference type="Proteomes" id="UP001151287">
    <property type="component" value="Unassembled WGS sequence"/>
</dbReference>
<feature type="domain" description="Plastocyanin-like" evidence="15">
    <location>
        <begin position="425"/>
        <end position="554"/>
    </location>
</feature>
<dbReference type="Pfam" id="PF07731">
    <property type="entry name" value="Cu-oxidase_2"/>
    <property type="match status" value="1"/>
</dbReference>
<dbReference type="InterPro" id="IPR011706">
    <property type="entry name" value="Cu-oxidase_C"/>
</dbReference>
<dbReference type="OrthoDB" id="600900at2759"/>
<dbReference type="InterPro" id="IPR034288">
    <property type="entry name" value="CuRO_1_LCC"/>
</dbReference>
<evidence type="ECO:0000256" key="13">
    <source>
        <dbReference type="RuleBase" id="RU361119"/>
    </source>
</evidence>
<keyword evidence="10 13" id="KW-0560">Oxidoreductase</keyword>
<dbReference type="CDD" id="cd13849">
    <property type="entry name" value="CuRO_1_LCC_plant"/>
    <property type="match status" value="1"/>
</dbReference>
<dbReference type="PANTHER" id="PTHR11709">
    <property type="entry name" value="MULTI-COPPER OXIDASE"/>
    <property type="match status" value="1"/>
</dbReference>
<dbReference type="FunFam" id="2.60.40.420:FF:000049">
    <property type="entry name" value="Laccase"/>
    <property type="match status" value="1"/>
</dbReference>
<dbReference type="Pfam" id="PF07732">
    <property type="entry name" value="Cu-oxidase_3"/>
    <property type="match status" value="1"/>
</dbReference>
<comment type="cofactor">
    <cofactor evidence="13">
        <name>Cu cation</name>
        <dbReference type="ChEBI" id="CHEBI:23378"/>
    </cofactor>
    <text evidence="13">Binds 4 Cu cations per monomer.</text>
</comment>
<evidence type="ECO:0000313" key="17">
    <source>
        <dbReference type="EMBL" id="KAJ1696457.1"/>
    </source>
</evidence>
<keyword evidence="11 13" id="KW-0186">Copper</keyword>
<dbReference type="GO" id="GO:0048046">
    <property type="term" value="C:apoplast"/>
    <property type="evidence" value="ECO:0007669"/>
    <property type="project" value="UniProtKB-SubCell"/>
</dbReference>
<dbReference type="InterPro" id="IPR033138">
    <property type="entry name" value="Cu_oxidase_CS"/>
</dbReference>
<comment type="function">
    <text evidence="2 13">Lignin degradation and detoxification of lignin-derived products.</text>
</comment>
<keyword evidence="12 13" id="KW-0439">Lignin degradation</keyword>
<comment type="caution">
    <text evidence="17">The sequence shown here is derived from an EMBL/GenBank/DDBJ whole genome shotgun (WGS) entry which is preliminary data.</text>
</comment>
<evidence type="ECO:0000256" key="2">
    <source>
        <dbReference type="ARBA" id="ARBA00002075"/>
    </source>
</evidence>
<evidence type="ECO:0000256" key="3">
    <source>
        <dbReference type="ARBA" id="ARBA00004271"/>
    </source>
</evidence>
<dbReference type="GO" id="GO:0046274">
    <property type="term" value="P:lignin catabolic process"/>
    <property type="evidence" value="ECO:0007669"/>
    <property type="project" value="UniProtKB-KW"/>
</dbReference>
<evidence type="ECO:0000259" key="14">
    <source>
        <dbReference type="Pfam" id="PF00394"/>
    </source>
</evidence>
<accession>A0A9Q0CMP1</accession>
<dbReference type="InterPro" id="IPR011707">
    <property type="entry name" value="Cu-oxidase-like_N"/>
</dbReference>
<keyword evidence="13" id="KW-0732">Signal</keyword>
<evidence type="ECO:0000256" key="6">
    <source>
        <dbReference type="ARBA" id="ARBA00022523"/>
    </source>
</evidence>
<evidence type="ECO:0000256" key="1">
    <source>
        <dbReference type="ARBA" id="ARBA00000349"/>
    </source>
</evidence>
<feature type="domain" description="Plastocyanin-like" evidence="16">
    <location>
        <begin position="42"/>
        <end position="156"/>
    </location>
</feature>
<feature type="signal peptide" evidence="13">
    <location>
        <begin position="1"/>
        <end position="25"/>
    </location>
</feature>
<keyword evidence="7 13" id="KW-0964">Secreted</keyword>
<dbReference type="EMBL" id="JAMQYH010000002">
    <property type="protein sequence ID" value="KAJ1696457.1"/>
    <property type="molecule type" value="Genomic_DNA"/>
</dbReference>
<evidence type="ECO:0000256" key="10">
    <source>
        <dbReference type="ARBA" id="ARBA00023002"/>
    </source>
</evidence>
<dbReference type="Gene3D" id="2.60.40.420">
    <property type="entry name" value="Cupredoxins - blue copper proteins"/>
    <property type="match status" value="3"/>
</dbReference>
<dbReference type="PROSITE" id="PS00080">
    <property type="entry name" value="MULTICOPPER_OXIDASE2"/>
    <property type="match status" value="1"/>
</dbReference>
<keyword evidence="18" id="KW-1185">Reference proteome</keyword>